<proteinExistence type="predicted"/>
<evidence type="ECO:0000313" key="1">
    <source>
        <dbReference type="EMBL" id="OGY86349.1"/>
    </source>
</evidence>
<evidence type="ECO:0000313" key="2">
    <source>
        <dbReference type="Proteomes" id="UP000176420"/>
    </source>
</evidence>
<reference evidence="1 2" key="1">
    <citation type="journal article" date="2016" name="Nat. Commun.">
        <title>Thousands of microbial genomes shed light on interconnected biogeochemical processes in an aquifer system.</title>
        <authorList>
            <person name="Anantharaman K."/>
            <person name="Brown C.T."/>
            <person name="Hug L.A."/>
            <person name="Sharon I."/>
            <person name="Castelle C.J."/>
            <person name="Probst A.J."/>
            <person name="Thomas B.C."/>
            <person name="Singh A."/>
            <person name="Wilkins M.J."/>
            <person name="Karaoz U."/>
            <person name="Brodie E.L."/>
            <person name="Williams K.H."/>
            <person name="Hubbard S.S."/>
            <person name="Banfield J.F."/>
        </authorList>
    </citation>
    <scope>NUCLEOTIDE SEQUENCE [LARGE SCALE GENOMIC DNA]</scope>
</reference>
<dbReference type="EMBL" id="MHKI01000021">
    <property type="protein sequence ID" value="OGY86349.1"/>
    <property type="molecule type" value="Genomic_DNA"/>
</dbReference>
<protein>
    <recommendedName>
        <fullName evidence="3">Toxin</fullName>
    </recommendedName>
</protein>
<organism evidence="1 2">
    <name type="scientific">Candidatus Kerfeldbacteria bacterium RIFOXYB2_FULL_38_14</name>
    <dbReference type="NCBI Taxonomy" id="1798547"/>
    <lineage>
        <taxon>Bacteria</taxon>
        <taxon>Candidatus Kerfeldiibacteriota</taxon>
    </lineage>
</organism>
<accession>A0A1G2BCN4</accession>
<dbReference type="Proteomes" id="UP000176420">
    <property type="component" value="Unassembled WGS sequence"/>
</dbReference>
<dbReference type="Pfam" id="PF04365">
    <property type="entry name" value="BrnT_toxin"/>
    <property type="match status" value="1"/>
</dbReference>
<sequence length="100" mass="11896">MIVLPTPAAFEWDEGNIDKNWLCHQVHNQECEEVFFDNTKKLLNDVLHSGKEERYIILGKTNRSRLLFVVFTIRKDKIRIISARDLNKKEKHLYEKAIKN</sequence>
<gene>
    <name evidence="1" type="ORF">A2319_03050</name>
</gene>
<comment type="caution">
    <text evidence="1">The sequence shown here is derived from an EMBL/GenBank/DDBJ whole genome shotgun (WGS) entry which is preliminary data.</text>
</comment>
<name>A0A1G2BCN4_9BACT</name>
<dbReference type="InterPro" id="IPR007460">
    <property type="entry name" value="BrnT_toxin"/>
</dbReference>
<dbReference type="Gene3D" id="3.10.450.530">
    <property type="entry name" value="Ribonuclease toxin, BrnT, of type II toxin-antitoxin system"/>
    <property type="match status" value="1"/>
</dbReference>
<dbReference type="InterPro" id="IPR038573">
    <property type="entry name" value="BrnT_sf"/>
</dbReference>
<evidence type="ECO:0008006" key="3">
    <source>
        <dbReference type="Google" id="ProtNLM"/>
    </source>
</evidence>
<dbReference type="AlphaFoldDB" id="A0A1G2BCN4"/>